<dbReference type="InterPro" id="IPR002933">
    <property type="entry name" value="Peptidase_M20"/>
</dbReference>
<dbReference type="CDD" id="cd08014">
    <property type="entry name" value="M20_Acy1-like"/>
    <property type="match status" value="1"/>
</dbReference>
<proteinExistence type="predicted"/>
<dbReference type="Proteomes" id="UP000253495">
    <property type="component" value="Unassembled WGS sequence"/>
</dbReference>
<dbReference type="SUPFAM" id="SSF55031">
    <property type="entry name" value="Bacterial exopeptidase dimerisation domain"/>
    <property type="match status" value="1"/>
</dbReference>
<evidence type="ECO:0000313" key="2">
    <source>
        <dbReference type="EMBL" id="RCW43738.1"/>
    </source>
</evidence>
<feature type="region of interest" description="Disordered" evidence="1">
    <location>
        <begin position="1"/>
        <end position="84"/>
    </location>
</feature>
<accession>A0A368VQG6</accession>
<dbReference type="AlphaFoldDB" id="A0A368VQG6"/>
<dbReference type="Pfam" id="PF01546">
    <property type="entry name" value="Peptidase_M20"/>
    <property type="match status" value="1"/>
</dbReference>
<dbReference type="GO" id="GO:0016787">
    <property type="term" value="F:hydrolase activity"/>
    <property type="evidence" value="ECO:0007669"/>
    <property type="project" value="UniProtKB-KW"/>
</dbReference>
<comment type="caution">
    <text evidence="2">The sequence shown here is derived from an EMBL/GenBank/DDBJ whole genome shotgun (WGS) entry which is preliminary data.</text>
</comment>
<evidence type="ECO:0000256" key="1">
    <source>
        <dbReference type="SAM" id="MobiDB-lite"/>
    </source>
</evidence>
<dbReference type="PANTHER" id="PTHR11014:SF63">
    <property type="entry name" value="METALLOPEPTIDASE, PUTATIVE (AFU_ORTHOLOGUE AFUA_6G09600)-RELATED"/>
    <property type="match status" value="1"/>
</dbReference>
<name>A0A368VQG6_9ACTN</name>
<reference evidence="2 3" key="1">
    <citation type="submission" date="2018-07" db="EMBL/GenBank/DDBJ databases">
        <title>Genomic Encyclopedia of Type Strains, Phase III (KMG-III): the genomes of soil and plant-associated and newly described type strains.</title>
        <authorList>
            <person name="Whitman W."/>
        </authorList>
    </citation>
    <scope>NUCLEOTIDE SEQUENCE [LARGE SCALE GENOMIC DNA]</scope>
    <source>
        <strain evidence="2 3">CECT 8575</strain>
    </source>
</reference>
<dbReference type="InterPro" id="IPR036264">
    <property type="entry name" value="Bact_exopeptidase_dim_dom"/>
</dbReference>
<dbReference type="Gene3D" id="3.40.630.10">
    <property type="entry name" value="Zn peptidases"/>
    <property type="match status" value="1"/>
</dbReference>
<dbReference type="NCBIfam" id="TIGR01891">
    <property type="entry name" value="amidohydrolases"/>
    <property type="match status" value="1"/>
</dbReference>
<evidence type="ECO:0000313" key="3">
    <source>
        <dbReference type="Proteomes" id="UP000253495"/>
    </source>
</evidence>
<keyword evidence="2" id="KW-0378">Hydrolase</keyword>
<dbReference type="SUPFAM" id="SSF53187">
    <property type="entry name" value="Zn-dependent exopeptidases"/>
    <property type="match status" value="1"/>
</dbReference>
<organism evidence="2 3">
    <name type="scientific">Halopolyspora algeriensis</name>
    <dbReference type="NCBI Taxonomy" id="1500506"/>
    <lineage>
        <taxon>Bacteria</taxon>
        <taxon>Bacillati</taxon>
        <taxon>Actinomycetota</taxon>
        <taxon>Actinomycetes</taxon>
        <taxon>Actinomycetes incertae sedis</taxon>
        <taxon>Halopolyspora</taxon>
    </lineage>
</organism>
<dbReference type="InterPro" id="IPR017439">
    <property type="entry name" value="Amidohydrolase"/>
</dbReference>
<feature type="compositionally biased region" description="Low complexity" evidence="1">
    <location>
        <begin position="71"/>
        <end position="82"/>
    </location>
</feature>
<keyword evidence="3" id="KW-1185">Reference proteome</keyword>
<gene>
    <name evidence="2" type="ORF">DFQ14_106218</name>
</gene>
<dbReference type="EMBL" id="QPJC01000006">
    <property type="protein sequence ID" value="RCW43738.1"/>
    <property type="molecule type" value="Genomic_DNA"/>
</dbReference>
<protein>
    <submittedName>
        <fullName evidence="2">Amidohydrolase</fullName>
    </submittedName>
</protein>
<dbReference type="Gene3D" id="3.30.70.360">
    <property type="match status" value="1"/>
</dbReference>
<dbReference type="PANTHER" id="PTHR11014">
    <property type="entry name" value="PEPTIDASE M20 FAMILY MEMBER"/>
    <property type="match status" value="1"/>
</dbReference>
<sequence>MTVLDSRGSNPRSGDPAGDRKSAQRGSADGDLSGGTDSERGSGRSAGVAVLDGATTPEAGSDADPSGEPGTGAAVTATAGSGPVDLGAGRGPAWLDSWITAHAHQVRDWRRHIHAHPELSRSEHATTTFLAEKLRGAGLRPRTLPGGTGLVCDIGPETHRPQRTVALRADIDALPLTEDTELDFASTVEGVAHACGHDAHTTILLGTALALTTAPHLPGRVRLIFQHAEEVMPGGALDVLAAGGLDGVERIFGLHCDPRLPVGRVGTKVGPLTSASDLLEIQLNSSGGHTSRPHLTGDLVHALGTVITGLPELLSRRVDPRTGTVLAWGAVHAGEAPNAIPQDGLLRGTLRTGDRDTWAELGPLVHELVQALLAPLGVGYDLNHRRGVPPVVNDAASTHLLRAGVATALGEQALAETPQSSGGEDFGWYLEHVPGSFGRLGVSSRAGGGTADLHQPSFDLDERALPAGIRTMVHAALAALNDQNGEAVPSGEVSFT</sequence>